<dbReference type="RefSeq" id="WP_188722556.1">
    <property type="nucleotide sequence ID" value="NZ_BMIF01000015.1"/>
</dbReference>
<dbReference type="EMBL" id="BMIF01000015">
    <property type="protein sequence ID" value="GGA79083.1"/>
    <property type="molecule type" value="Genomic_DNA"/>
</dbReference>
<dbReference type="Gene3D" id="3.40.50.300">
    <property type="entry name" value="P-loop containing nucleotide triphosphate hydrolases"/>
    <property type="match status" value="1"/>
</dbReference>
<evidence type="ECO:0000256" key="1">
    <source>
        <dbReference type="ARBA" id="ARBA00005417"/>
    </source>
</evidence>
<evidence type="ECO:0000259" key="5">
    <source>
        <dbReference type="PROSITE" id="PS50893"/>
    </source>
</evidence>
<keyword evidence="7" id="KW-1185">Reference proteome</keyword>
<dbReference type="InterPro" id="IPR027417">
    <property type="entry name" value="P-loop_NTPase"/>
</dbReference>
<dbReference type="SMART" id="SM00382">
    <property type="entry name" value="AAA"/>
    <property type="match status" value="1"/>
</dbReference>
<organism evidence="6 7">
    <name type="scientific">Nitratireductor aestuarii</name>
    <dbReference type="NCBI Taxonomy" id="1735103"/>
    <lineage>
        <taxon>Bacteria</taxon>
        <taxon>Pseudomonadati</taxon>
        <taxon>Pseudomonadota</taxon>
        <taxon>Alphaproteobacteria</taxon>
        <taxon>Hyphomicrobiales</taxon>
        <taxon>Phyllobacteriaceae</taxon>
        <taxon>Nitratireductor</taxon>
    </lineage>
</organism>
<dbReference type="Proteomes" id="UP000636264">
    <property type="component" value="Unassembled WGS sequence"/>
</dbReference>
<keyword evidence="2" id="KW-0813">Transport</keyword>
<dbReference type="InterPro" id="IPR017871">
    <property type="entry name" value="ABC_transporter-like_CS"/>
</dbReference>
<name>A0A916W9Y0_9HYPH</name>
<evidence type="ECO:0000256" key="4">
    <source>
        <dbReference type="ARBA" id="ARBA00022840"/>
    </source>
</evidence>
<dbReference type="GO" id="GO:0005886">
    <property type="term" value="C:plasma membrane"/>
    <property type="evidence" value="ECO:0007669"/>
    <property type="project" value="TreeGrafter"/>
</dbReference>
<dbReference type="GO" id="GO:0016887">
    <property type="term" value="F:ATP hydrolysis activity"/>
    <property type="evidence" value="ECO:0007669"/>
    <property type="project" value="InterPro"/>
</dbReference>
<dbReference type="InterPro" id="IPR003439">
    <property type="entry name" value="ABC_transporter-like_ATP-bd"/>
</dbReference>
<accession>A0A916W9Y0</accession>
<keyword evidence="4 6" id="KW-0067">ATP-binding</keyword>
<dbReference type="AlphaFoldDB" id="A0A916W9Y0"/>
<comment type="similarity">
    <text evidence="1">Belongs to the ABC transporter superfamily.</text>
</comment>
<gene>
    <name evidence="6" type="ORF">GCM10011385_36560</name>
</gene>
<dbReference type="InterPro" id="IPR051120">
    <property type="entry name" value="ABC_AA/LPS_Transport"/>
</dbReference>
<dbReference type="Pfam" id="PF00005">
    <property type="entry name" value="ABC_tran"/>
    <property type="match status" value="1"/>
</dbReference>
<evidence type="ECO:0000313" key="7">
    <source>
        <dbReference type="Proteomes" id="UP000636264"/>
    </source>
</evidence>
<dbReference type="PANTHER" id="PTHR45772">
    <property type="entry name" value="CONSERVED COMPONENT OF ABC TRANSPORTER FOR NATURAL AMINO ACIDS-RELATED"/>
    <property type="match status" value="1"/>
</dbReference>
<dbReference type="GO" id="GO:0005524">
    <property type="term" value="F:ATP binding"/>
    <property type="evidence" value="ECO:0007669"/>
    <property type="project" value="UniProtKB-KW"/>
</dbReference>
<dbReference type="PROSITE" id="PS50893">
    <property type="entry name" value="ABC_TRANSPORTER_2"/>
    <property type="match status" value="1"/>
</dbReference>
<proteinExistence type="inferred from homology"/>
<feature type="domain" description="ABC transporter" evidence="5">
    <location>
        <begin position="5"/>
        <end position="251"/>
    </location>
</feature>
<keyword evidence="3" id="KW-0547">Nucleotide-binding</keyword>
<protein>
    <submittedName>
        <fullName evidence="6">ABC transporter ATP-binding protein</fullName>
    </submittedName>
</protein>
<reference evidence="6" key="1">
    <citation type="journal article" date="2014" name="Int. J. Syst. Evol. Microbiol.">
        <title>Complete genome sequence of Corynebacterium casei LMG S-19264T (=DSM 44701T), isolated from a smear-ripened cheese.</title>
        <authorList>
            <consortium name="US DOE Joint Genome Institute (JGI-PGF)"/>
            <person name="Walter F."/>
            <person name="Albersmeier A."/>
            <person name="Kalinowski J."/>
            <person name="Ruckert C."/>
        </authorList>
    </citation>
    <scope>NUCLEOTIDE SEQUENCE</scope>
    <source>
        <strain evidence="6">CGMCC 1.15320</strain>
    </source>
</reference>
<dbReference type="CDD" id="cd03219">
    <property type="entry name" value="ABC_Mj1267_LivG_branched"/>
    <property type="match status" value="1"/>
</dbReference>
<evidence type="ECO:0000313" key="6">
    <source>
        <dbReference type="EMBL" id="GGA79083.1"/>
    </source>
</evidence>
<dbReference type="InterPro" id="IPR032823">
    <property type="entry name" value="BCA_ABC_TP_C"/>
</dbReference>
<comment type="caution">
    <text evidence="6">The sequence shown here is derived from an EMBL/GenBank/DDBJ whole genome shotgun (WGS) entry which is preliminary data.</text>
</comment>
<evidence type="ECO:0000256" key="3">
    <source>
        <dbReference type="ARBA" id="ARBA00022741"/>
    </source>
</evidence>
<sequence length="256" mass="28536">MKPVLEVTNLHKSYAALKVLKGLNFNVAEKETFAIIGPNGAGKTTLFKVLTGEVPCNVGQIKFRGTDITHQQAFRRVHSGFGRTFQVARVFPSLTVAENVIVAVEARLRAENVRSGKWYHWRPAAEVRDEALHLVADLGLANEAEREARYLSHGDKKRLEFAIMLGGRPSILMLDEPTAGMSPTERVAITDLIRRIKSERGVTVLMTEHDMDVIFNLSDRLMVMNYGEILAVGSPKEVRANKTVRDVYLGQEMAHA</sequence>
<dbReference type="Pfam" id="PF12399">
    <property type="entry name" value="BCA_ABC_TP_C"/>
    <property type="match status" value="1"/>
</dbReference>
<dbReference type="InterPro" id="IPR003593">
    <property type="entry name" value="AAA+_ATPase"/>
</dbReference>
<evidence type="ECO:0000256" key="2">
    <source>
        <dbReference type="ARBA" id="ARBA00022448"/>
    </source>
</evidence>
<dbReference type="PROSITE" id="PS00211">
    <property type="entry name" value="ABC_TRANSPORTER_1"/>
    <property type="match status" value="1"/>
</dbReference>
<dbReference type="SUPFAM" id="SSF52540">
    <property type="entry name" value="P-loop containing nucleoside triphosphate hydrolases"/>
    <property type="match status" value="1"/>
</dbReference>
<dbReference type="PANTHER" id="PTHR45772:SF9">
    <property type="entry name" value="CONSERVED COMPONENT OF ABC TRANSPORTER FOR NATURAL AMINO ACIDS"/>
    <property type="match status" value="1"/>
</dbReference>
<reference evidence="6" key="2">
    <citation type="submission" date="2020-09" db="EMBL/GenBank/DDBJ databases">
        <authorList>
            <person name="Sun Q."/>
            <person name="Zhou Y."/>
        </authorList>
    </citation>
    <scope>NUCLEOTIDE SEQUENCE</scope>
    <source>
        <strain evidence="6">CGMCC 1.15320</strain>
    </source>
</reference>